<comment type="caution">
    <text evidence="7">The sequence shown here is derived from an EMBL/GenBank/DDBJ whole genome shotgun (WGS) entry which is preliminary data.</text>
</comment>
<evidence type="ECO:0008006" key="9">
    <source>
        <dbReference type="Google" id="ProtNLM"/>
    </source>
</evidence>
<dbReference type="OrthoDB" id="9784202at2"/>
<dbReference type="PANTHER" id="PTHR30086:SF20">
    <property type="entry name" value="ARGININE EXPORTER PROTEIN ARGO-RELATED"/>
    <property type="match status" value="1"/>
</dbReference>
<dbReference type="Pfam" id="PF01810">
    <property type="entry name" value="LysE"/>
    <property type="match status" value="1"/>
</dbReference>
<reference evidence="7 8" key="1">
    <citation type="submission" date="2016-08" db="EMBL/GenBank/DDBJ databases">
        <title>Analysis of Carbohydrate Active Enzymes in Thermogemmatispora T81 Reveals Carbohydrate Degradation Ability.</title>
        <authorList>
            <person name="Tomazini A."/>
            <person name="Lal S."/>
            <person name="Stott M."/>
            <person name="Henrissat B."/>
            <person name="Polikarpov I."/>
            <person name="Sparling R."/>
            <person name="Levin D.B."/>
        </authorList>
    </citation>
    <scope>NUCLEOTIDE SEQUENCE [LARGE SCALE GENOMIC DNA]</scope>
    <source>
        <strain evidence="7 8">T81</strain>
    </source>
</reference>
<dbReference type="PIRSF" id="PIRSF006324">
    <property type="entry name" value="LeuE"/>
    <property type="match status" value="1"/>
</dbReference>
<dbReference type="Proteomes" id="UP000248706">
    <property type="component" value="Unassembled WGS sequence"/>
</dbReference>
<sequence length="221" mass="23911">MNISLLAFIGVATLITITPGADTMLVIRNVLARGQRSGIFTAVGICSGLFCHATLSALGLSLILLRSALLYELVKLLGAGYLCFLGVRSLWQLWLTRTQATEASKSGQSDAAAALPLTRQQVPWWRSLGEGFLSNVLNPKVAVFYMALLPQFLGPGDPVLAGSLFLAAIHFTLGIVWLSLVATFVGRFRAVLARPAVRRWLETVASFVLVAFGLRLALERR</sequence>
<keyword evidence="3 6" id="KW-0812">Transmembrane</keyword>
<evidence type="ECO:0000256" key="2">
    <source>
        <dbReference type="ARBA" id="ARBA00022475"/>
    </source>
</evidence>
<feature type="transmembrane region" description="Helical" evidence="6">
    <location>
        <begin position="76"/>
        <end position="94"/>
    </location>
</feature>
<evidence type="ECO:0000256" key="6">
    <source>
        <dbReference type="SAM" id="Phobius"/>
    </source>
</evidence>
<dbReference type="RefSeq" id="WP_112425633.1">
    <property type="nucleotide sequence ID" value="NZ_MCIF01000002.1"/>
</dbReference>
<proteinExistence type="predicted"/>
<gene>
    <name evidence="7" type="ORF">A4R35_00800</name>
</gene>
<dbReference type="GO" id="GO:0005886">
    <property type="term" value="C:plasma membrane"/>
    <property type="evidence" value="ECO:0007669"/>
    <property type="project" value="UniProtKB-SubCell"/>
</dbReference>
<name>A0A328VE68_9CHLR</name>
<feature type="transmembrane region" description="Helical" evidence="6">
    <location>
        <begin position="39"/>
        <end position="64"/>
    </location>
</feature>
<organism evidence="7 8">
    <name type="scientific">Thermogemmatispora tikiterensis</name>
    <dbReference type="NCBI Taxonomy" id="1825093"/>
    <lineage>
        <taxon>Bacteria</taxon>
        <taxon>Bacillati</taxon>
        <taxon>Chloroflexota</taxon>
        <taxon>Ktedonobacteria</taxon>
        <taxon>Thermogemmatisporales</taxon>
        <taxon>Thermogemmatisporaceae</taxon>
        <taxon>Thermogemmatispora</taxon>
    </lineage>
</organism>
<evidence type="ECO:0000313" key="8">
    <source>
        <dbReference type="Proteomes" id="UP000248706"/>
    </source>
</evidence>
<evidence type="ECO:0000256" key="3">
    <source>
        <dbReference type="ARBA" id="ARBA00022692"/>
    </source>
</evidence>
<keyword evidence="4 6" id="KW-1133">Transmembrane helix</keyword>
<evidence type="ECO:0000313" key="7">
    <source>
        <dbReference type="EMBL" id="RAQ94050.1"/>
    </source>
</evidence>
<keyword evidence="5 6" id="KW-0472">Membrane</keyword>
<evidence type="ECO:0000256" key="5">
    <source>
        <dbReference type="ARBA" id="ARBA00023136"/>
    </source>
</evidence>
<keyword evidence="8" id="KW-1185">Reference proteome</keyword>
<dbReference type="EMBL" id="MCIF01000002">
    <property type="protein sequence ID" value="RAQ94050.1"/>
    <property type="molecule type" value="Genomic_DNA"/>
</dbReference>
<dbReference type="GO" id="GO:0015171">
    <property type="term" value="F:amino acid transmembrane transporter activity"/>
    <property type="evidence" value="ECO:0007669"/>
    <property type="project" value="TreeGrafter"/>
</dbReference>
<comment type="subcellular location">
    <subcellularLocation>
        <location evidence="1">Cell membrane</location>
        <topology evidence="1">Multi-pass membrane protein</topology>
    </subcellularLocation>
</comment>
<feature type="transmembrane region" description="Helical" evidence="6">
    <location>
        <begin position="159"/>
        <end position="188"/>
    </location>
</feature>
<dbReference type="PANTHER" id="PTHR30086">
    <property type="entry name" value="ARGININE EXPORTER PROTEIN ARGO"/>
    <property type="match status" value="1"/>
</dbReference>
<accession>A0A328VE68</accession>
<evidence type="ECO:0000256" key="4">
    <source>
        <dbReference type="ARBA" id="ARBA00022989"/>
    </source>
</evidence>
<dbReference type="AlphaFoldDB" id="A0A328VE68"/>
<protein>
    <recommendedName>
        <fullName evidence="9">Threonine transporter RhtB</fullName>
    </recommendedName>
</protein>
<evidence type="ECO:0000256" key="1">
    <source>
        <dbReference type="ARBA" id="ARBA00004651"/>
    </source>
</evidence>
<dbReference type="InterPro" id="IPR001123">
    <property type="entry name" value="LeuE-type"/>
</dbReference>
<keyword evidence="2" id="KW-1003">Cell membrane</keyword>